<dbReference type="SUPFAM" id="SSF82866">
    <property type="entry name" value="Multidrug efflux transporter AcrB transmembrane domain"/>
    <property type="match status" value="2"/>
</dbReference>
<keyword evidence="1" id="KW-0472">Membrane</keyword>
<feature type="transmembrane region" description="Helical" evidence="1">
    <location>
        <begin position="368"/>
        <end position="388"/>
    </location>
</feature>
<evidence type="ECO:0000313" key="3">
    <source>
        <dbReference type="Proteomes" id="UP001595648"/>
    </source>
</evidence>
<dbReference type="Gene3D" id="3.30.70.1440">
    <property type="entry name" value="Multidrug efflux transporter AcrB pore domain"/>
    <property type="match status" value="1"/>
</dbReference>
<keyword evidence="1" id="KW-1133">Transmembrane helix</keyword>
<dbReference type="Gene3D" id="3.30.70.1430">
    <property type="entry name" value="Multidrug efflux transporter AcrB pore domain"/>
    <property type="match status" value="2"/>
</dbReference>
<dbReference type="EMBL" id="JBHRVD010000001">
    <property type="protein sequence ID" value="MFC3323230.1"/>
    <property type="molecule type" value="Genomic_DNA"/>
</dbReference>
<dbReference type="PANTHER" id="PTHR32063:SF4">
    <property type="entry name" value="SLR6043 PROTEIN"/>
    <property type="match status" value="1"/>
</dbReference>
<dbReference type="Gene3D" id="3.30.2090.10">
    <property type="entry name" value="Multidrug efflux transporter AcrB TolC docking domain, DN and DC subdomains"/>
    <property type="match status" value="2"/>
</dbReference>
<dbReference type="PANTHER" id="PTHR32063">
    <property type="match status" value="1"/>
</dbReference>
<dbReference type="InterPro" id="IPR001036">
    <property type="entry name" value="Acrflvin-R"/>
</dbReference>
<feature type="transmembrane region" description="Helical" evidence="1">
    <location>
        <begin position="342"/>
        <end position="361"/>
    </location>
</feature>
<dbReference type="InterPro" id="IPR027463">
    <property type="entry name" value="AcrB_DN_DC_subdom"/>
</dbReference>
<feature type="transmembrane region" description="Helical" evidence="1">
    <location>
        <begin position="394"/>
        <end position="418"/>
    </location>
</feature>
<keyword evidence="1" id="KW-0812">Transmembrane</keyword>
<dbReference type="Proteomes" id="UP001595648">
    <property type="component" value="Unassembled WGS sequence"/>
</dbReference>
<name>A0ABV7MPF5_9HYPH</name>
<accession>A0ABV7MPF5</accession>
<comment type="caution">
    <text evidence="2">The sequence shown here is derived from an EMBL/GenBank/DDBJ whole genome shotgun (WGS) entry which is preliminary data.</text>
</comment>
<feature type="transmembrane region" description="Helical" evidence="1">
    <location>
        <begin position="995"/>
        <end position="1019"/>
    </location>
</feature>
<reference evidence="3" key="1">
    <citation type="journal article" date="2019" name="Int. J. Syst. Evol. Microbiol.">
        <title>The Global Catalogue of Microorganisms (GCM) 10K type strain sequencing project: providing services to taxonomists for standard genome sequencing and annotation.</title>
        <authorList>
            <consortium name="The Broad Institute Genomics Platform"/>
            <consortium name="The Broad Institute Genome Sequencing Center for Infectious Disease"/>
            <person name="Wu L."/>
            <person name="Ma J."/>
        </authorList>
    </citation>
    <scope>NUCLEOTIDE SEQUENCE [LARGE SCALE GENOMIC DNA]</scope>
    <source>
        <strain evidence="3">ICMP 19515</strain>
    </source>
</reference>
<feature type="transmembrane region" description="Helical" evidence="1">
    <location>
        <begin position="963"/>
        <end position="983"/>
    </location>
</feature>
<keyword evidence="3" id="KW-1185">Reference proteome</keyword>
<gene>
    <name evidence="2" type="ORF">ACFOJ9_15785</name>
</gene>
<organism evidence="2 3">
    <name type="scientific">Mesorhizobium cantuariense</name>
    <dbReference type="NCBI Taxonomy" id="1300275"/>
    <lineage>
        <taxon>Bacteria</taxon>
        <taxon>Pseudomonadati</taxon>
        <taxon>Pseudomonadota</taxon>
        <taxon>Alphaproteobacteria</taxon>
        <taxon>Hyphomicrobiales</taxon>
        <taxon>Phyllobacteriaceae</taxon>
        <taxon>Mesorhizobium</taxon>
    </lineage>
</organism>
<evidence type="ECO:0000313" key="2">
    <source>
        <dbReference type="EMBL" id="MFC3323230.1"/>
    </source>
</evidence>
<dbReference type="Gene3D" id="3.30.70.1320">
    <property type="entry name" value="Multidrug efflux transporter AcrB pore domain like"/>
    <property type="match status" value="1"/>
</dbReference>
<feature type="transmembrane region" description="Helical" evidence="1">
    <location>
        <begin position="446"/>
        <end position="470"/>
    </location>
</feature>
<dbReference type="SUPFAM" id="SSF82714">
    <property type="entry name" value="Multidrug efflux transporter AcrB TolC docking domain, DN and DC subdomains"/>
    <property type="match status" value="1"/>
</dbReference>
<dbReference type="RefSeq" id="WP_378979699.1">
    <property type="nucleotide sequence ID" value="NZ_JBHRVD010000001.1"/>
</dbReference>
<feature type="transmembrane region" description="Helical" evidence="1">
    <location>
        <begin position="476"/>
        <end position="501"/>
    </location>
</feature>
<feature type="transmembrane region" description="Helical" evidence="1">
    <location>
        <begin position="902"/>
        <end position="929"/>
    </location>
</feature>
<protein>
    <submittedName>
        <fullName evidence="2">Efflux RND transporter permease subunit</fullName>
    </submittedName>
</protein>
<dbReference type="Pfam" id="PF00873">
    <property type="entry name" value="ACR_tran"/>
    <property type="match status" value="1"/>
</dbReference>
<sequence length="1038" mass="107911">MLQTLVKLSLEFRHLVLAAAVLLLAVGAVLLPKAKIDALPEFGAPMVEVQTEALGLSTGEVESLVTINLEEILTATPFLKSIHSKSVPGMASVLLTFEPGTDPMKARQMVQERLTMAWALPNVSKPPAMLQPKSAVGRAMIVGLSSKTVPLIDMSVLARWTMTPKLLSVPGVANVAIWGQRARQLQVQIETQRLESAGISLEEAIESAGDSLWVSPLTYLEASVLGSGGWIDTPNQRLGIQHVQPISKASDLTKVAVASSALKLSDVADVVEGHPPLIGDAIINGEPGLILVVEKLPNVDAKAVAAGVEAALAELGQGMPGIDIDSSLYRASDYVDSAFANLARMLIAAAVLLSVAVFLSLTPVGAASIAVVVIVLSYVAAFVALYLGSPTFNLIHLAGLAAALSLVVDTAVVAAEAIGRRLRAGGGRPLAAAVFDAIGEIRKPMIYALVIGLLAVAPILGLDGEAAAFFRPLAQAYGLTVAAASVVVLLGAPALAMVFLRSGSATGTRSEPMVARLFGAAYGRLLVKFSATARPAYAIAGLGALALLAATPFLKWSPSPSFDEGTVRVSFEAAPGASLPAMTRTMAQLESEVRAIGGVSSVAGHLGRAITGDQVTGIESGQLWVGLDEQVDRAATLPRIRDAMAGFAHLDVKVEGYLASTAGRIFADAGEPVVVRIEGVETTVLEEQAKLVAATIAAIDGVNSVRIDKNAVSPEIEVKVDVAKAAARGLKPGDIRRAAATVFAGLEVGNLFEQQKVFDVVVWGAPTARSSITDIENLVIETPDGPHARLGDVAEVRVVPQLRTIEREGVTRSIDVHASVAGRSVTAVAEDVAAGLKKVQFPFEYHAYVRGDYAESRAAMLQVEFFAASAAVLIFFLLQAALQSWRLATGMFLSLMAVSGGVAVILLAVTGTVSLGALAGLLAVLGLALRNGLVLASRVDQTSEQEGGGSWPDLVTAAARERFAPVLTSTLITCLAFLPALVMGSVTGLEILHPMAWVVIAGAVISVLINLFVLPALLLHSATSPVSQRLGGVAHAPQ</sequence>
<dbReference type="PRINTS" id="PR00702">
    <property type="entry name" value="ACRIFLAVINRP"/>
</dbReference>
<dbReference type="SUPFAM" id="SSF82693">
    <property type="entry name" value="Multidrug efflux transporter AcrB pore domain, PN1, PN2, PC1 and PC2 subdomains"/>
    <property type="match status" value="3"/>
</dbReference>
<proteinExistence type="predicted"/>
<feature type="transmembrane region" description="Helical" evidence="1">
    <location>
        <begin position="12"/>
        <end position="31"/>
    </location>
</feature>
<feature type="transmembrane region" description="Helical" evidence="1">
    <location>
        <begin position="865"/>
        <end position="882"/>
    </location>
</feature>
<dbReference type="Gene3D" id="1.20.1640.10">
    <property type="entry name" value="Multidrug efflux transporter AcrB transmembrane domain"/>
    <property type="match status" value="2"/>
</dbReference>
<evidence type="ECO:0000256" key="1">
    <source>
        <dbReference type="SAM" id="Phobius"/>
    </source>
</evidence>